<accession>A0AAW0BIG6</accession>
<keyword evidence="3" id="KW-1185">Reference proteome</keyword>
<evidence type="ECO:0008006" key="4">
    <source>
        <dbReference type="Google" id="ProtNLM"/>
    </source>
</evidence>
<evidence type="ECO:0000313" key="3">
    <source>
        <dbReference type="Proteomes" id="UP001383192"/>
    </source>
</evidence>
<dbReference type="AlphaFoldDB" id="A0AAW0BIG6"/>
<protein>
    <recommendedName>
        <fullName evidence="4">Prolactin receptor</fullName>
    </recommendedName>
</protein>
<comment type="caution">
    <text evidence="2">The sequence shown here is derived from an EMBL/GenBank/DDBJ whole genome shotgun (WGS) entry which is preliminary data.</text>
</comment>
<gene>
    <name evidence="2" type="ORF">VNI00_015787</name>
</gene>
<dbReference type="EMBL" id="JAYKXP010000108">
    <property type="protein sequence ID" value="KAK7026059.1"/>
    <property type="molecule type" value="Genomic_DNA"/>
</dbReference>
<organism evidence="2 3">
    <name type="scientific">Paramarasmius palmivorus</name>
    <dbReference type="NCBI Taxonomy" id="297713"/>
    <lineage>
        <taxon>Eukaryota</taxon>
        <taxon>Fungi</taxon>
        <taxon>Dikarya</taxon>
        <taxon>Basidiomycota</taxon>
        <taxon>Agaricomycotina</taxon>
        <taxon>Agaricomycetes</taxon>
        <taxon>Agaricomycetidae</taxon>
        <taxon>Agaricales</taxon>
        <taxon>Marasmiineae</taxon>
        <taxon>Marasmiaceae</taxon>
        <taxon>Paramarasmius</taxon>
    </lineage>
</organism>
<feature type="compositionally biased region" description="Basic and acidic residues" evidence="1">
    <location>
        <begin position="35"/>
        <end position="66"/>
    </location>
</feature>
<name>A0AAW0BIG6_9AGAR</name>
<feature type="region of interest" description="Disordered" evidence="1">
    <location>
        <begin position="1"/>
        <end position="66"/>
    </location>
</feature>
<evidence type="ECO:0000313" key="2">
    <source>
        <dbReference type="EMBL" id="KAK7026059.1"/>
    </source>
</evidence>
<sequence>MSTSSDPTADKDRSNDNGAADPMSTICLFQPSIEASKKENQGPLPKEGDESSNEAERKEQTPESLA</sequence>
<reference evidence="2 3" key="1">
    <citation type="submission" date="2024-01" db="EMBL/GenBank/DDBJ databases">
        <title>A draft genome for a cacao thread blight-causing isolate of Paramarasmius palmivorus.</title>
        <authorList>
            <person name="Baruah I.K."/>
            <person name="Bukari Y."/>
            <person name="Amoako-Attah I."/>
            <person name="Meinhardt L.W."/>
            <person name="Bailey B.A."/>
            <person name="Cohen S.P."/>
        </authorList>
    </citation>
    <scope>NUCLEOTIDE SEQUENCE [LARGE SCALE GENOMIC DNA]</scope>
    <source>
        <strain evidence="2 3">GH-12</strain>
    </source>
</reference>
<proteinExistence type="predicted"/>
<dbReference type="Proteomes" id="UP001383192">
    <property type="component" value="Unassembled WGS sequence"/>
</dbReference>
<evidence type="ECO:0000256" key="1">
    <source>
        <dbReference type="SAM" id="MobiDB-lite"/>
    </source>
</evidence>